<gene>
    <name evidence="1" type="primary">RGD1566307_predicted</name>
    <name evidence="1" type="ORF">rCG_22696</name>
</gene>
<organism evidence="1 2">
    <name type="scientific">Rattus norvegicus</name>
    <name type="common">Rat</name>
    <dbReference type="NCBI Taxonomy" id="10116"/>
    <lineage>
        <taxon>Eukaryota</taxon>
        <taxon>Metazoa</taxon>
        <taxon>Chordata</taxon>
        <taxon>Craniata</taxon>
        <taxon>Vertebrata</taxon>
        <taxon>Euteleostomi</taxon>
        <taxon>Mammalia</taxon>
        <taxon>Eutheria</taxon>
        <taxon>Euarchontoglires</taxon>
        <taxon>Glires</taxon>
        <taxon>Rodentia</taxon>
        <taxon>Myomorpha</taxon>
        <taxon>Muroidea</taxon>
        <taxon>Muridae</taxon>
        <taxon>Murinae</taxon>
        <taxon>Rattus</taxon>
    </lineage>
</organism>
<sequence length="31" mass="3596">MRSVTGTLSLCKNIWCLVYSEIFRDSPDYVV</sequence>
<name>A6KNK1_RAT</name>
<evidence type="ECO:0000313" key="2">
    <source>
        <dbReference type="Proteomes" id="UP000234681"/>
    </source>
</evidence>
<protein>
    <submittedName>
        <fullName evidence="1">Similar to PIRB1 (Predicted)</fullName>
    </submittedName>
</protein>
<proteinExistence type="predicted"/>
<dbReference type="Proteomes" id="UP000234681">
    <property type="component" value="Chromosome 1"/>
</dbReference>
<accession>A6KNK1</accession>
<evidence type="ECO:0000313" key="1">
    <source>
        <dbReference type="EMBL" id="EDL75820.1"/>
    </source>
</evidence>
<dbReference type="AlphaFoldDB" id="A6KNK1"/>
<dbReference type="EMBL" id="CH474075">
    <property type="protein sequence ID" value="EDL75820.1"/>
    <property type="molecule type" value="Genomic_DNA"/>
</dbReference>
<reference evidence="2" key="1">
    <citation type="submission" date="2005-09" db="EMBL/GenBank/DDBJ databases">
        <authorList>
            <person name="Mural R.J."/>
            <person name="Li P.W."/>
            <person name="Adams M.D."/>
            <person name="Amanatides P.G."/>
            <person name="Baden-Tillson H."/>
            <person name="Barnstead M."/>
            <person name="Chin S.H."/>
            <person name="Dew I."/>
            <person name="Evans C.A."/>
            <person name="Ferriera S."/>
            <person name="Flanigan M."/>
            <person name="Fosler C."/>
            <person name="Glodek A."/>
            <person name="Gu Z."/>
            <person name="Holt R.A."/>
            <person name="Jennings D."/>
            <person name="Kraft C.L."/>
            <person name="Lu F."/>
            <person name="Nguyen T."/>
            <person name="Nusskern D.R."/>
            <person name="Pfannkoch C.M."/>
            <person name="Sitter C."/>
            <person name="Sutton G.G."/>
            <person name="Venter J.C."/>
            <person name="Wang Z."/>
            <person name="Woodage T."/>
            <person name="Zheng X.H."/>
            <person name="Zhong F."/>
        </authorList>
    </citation>
    <scope>NUCLEOTIDE SEQUENCE [LARGE SCALE GENOMIC DNA]</scope>
    <source>
        <strain>BN</strain>
        <strain evidence="2">Sprague-Dawley</strain>
    </source>
</reference>